<dbReference type="STRING" id="559515.M4BVE2"/>
<keyword evidence="1" id="KW-0175">Coiled coil</keyword>
<dbReference type="EnsemblProtists" id="HpaT810484">
    <property type="protein sequence ID" value="HpaP810484"/>
    <property type="gene ID" value="HpaG810484"/>
</dbReference>
<dbReference type="EMBL" id="JH597976">
    <property type="status" value="NOT_ANNOTATED_CDS"/>
    <property type="molecule type" value="Genomic_DNA"/>
</dbReference>
<feature type="coiled-coil region" evidence="1">
    <location>
        <begin position="32"/>
        <end position="62"/>
    </location>
</feature>
<evidence type="ECO:0000256" key="1">
    <source>
        <dbReference type="SAM" id="Coils"/>
    </source>
</evidence>
<keyword evidence="3" id="KW-1185">Reference proteome</keyword>
<evidence type="ECO:0000313" key="3">
    <source>
        <dbReference type="Proteomes" id="UP000011713"/>
    </source>
</evidence>
<dbReference type="AlphaFoldDB" id="M4BVE2"/>
<sequence length="134" mass="15071">MLSSQASVQHERQVEKWRCSAQVNAAEAEVGDRELENQVIELEATIERLQEQKLERERQKVAMGQSISDSYMSNAFNLTKHQVADQQLQEQNGKMLTQMASHLGQLQQLEHAVLTCDLVKGSAIDPVQLRVGLS</sequence>
<dbReference type="Proteomes" id="UP000011713">
    <property type="component" value="Unassembled WGS sequence"/>
</dbReference>
<protein>
    <submittedName>
        <fullName evidence="2">Uncharacterized protein</fullName>
    </submittedName>
</protein>
<name>M4BVE2_HYAAE</name>
<accession>M4BVE2</accession>
<organism evidence="2 3">
    <name type="scientific">Hyaloperonospora arabidopsidis (strain Emoy2)</name>
    <name type="common">Downy mildew agent</name>
    <name type="synonym">Peronospora arabidopsidis</name>
    <dbReference type="NCBI Taxonomy" id="559515"/>
    <lineage>
        <taxon>Eukaryota</taxon>
        <taxon>Sar</taxon>
        <taxon>Stramenopiles</taxon>
        <taxon>Oomycota</taxon>
        <taxon>Peronosporomycetes</taxon>
        <taxon>Peronosporales</taxon>
        <taxon>Peronosporaceae</taxon>
        <taxon>Hyaloperonospora</taxon>
    </lineage>
</organism>
<evidence type="ECO:0000313" key="2">
    <source>
        <dbReference type="EnsemblProtists" id="HpaP810484"/>
    </source>
</evidence>
<reference evidence="2" key="2">
    <citation type="submission" date="2015-06" db="UniProtKB">
        <authorList>
            <consortium name="EnsemblProtists"/>
        </authorList>
    </citation>
    <scope>IDENTIFICATION</scope>
    <source>
        <strain evidence="2">Emoy2</strain>
    </source>
</reference>
<proteinExistence type="predicted"/>
<dbReference type="HOGENOM" id="CLU_1900225_0_0_1"/>
<dbReference type="VEuPathDB" id="FungiDB:HpaG810484"/>
<reference evidence="3" key="1">
    <citation type="journal article" date="2010" name="Science">
        <title>Signatures of adaptation to obligate biotrophy in the Hyaloperonospora arabidopsidis genome.</title>
        <authorList>
            <person name="Baxter L."/>
            <person name="Tripathy S."/>
            <person name="Ishaque N."/>
            <person name="Boot N."/>
            <person name="Cabral A."/>
            <person name="Kemen E."/>
            <person name="Thines M."/>
            <person name="Ah-Fong A."/>
            <person name="Anderson R."/>
            <person name="Badejoko W."/>
            <person name="Bittner-Eddy P."/>
            <person name="Boore J.L."/>
            <person name="Chibucos M.C."/>
            <person name="Coates M."/>
            <person name="Dehal P."/>
            <person name="Delehaunty K."/>
            <person name="Dong S."/>
            <person name="Downton P."/>
            <person name="Dumas B."/>
            <person name="Fabro G."/>
            <person name="Fronick C."/>
            <person name="Fuerstenberg S.I."/>
            <person name="Fulton L."/>
            <person name="Gaulin E."/>
            <person name="Govers F."/>
            <person name="Hughes L."/>
            <person name="Humphray S."/>
            <person name="Jiang R.H."/>
            <person name="Judelson H."/>
            <person name="Kamoun S."/>
            <person name="Kyung K."/>
            <person name="Meijer H."/>
            <person name="Minx P."/>
            <person name="Morris P."/>
            <person name="Nelson J."/>
            <person name="Phuntumart V."/>
            <person name="Qutob D."/>
            <person name="Rehmany A."/>
            <person name="Rougon-Cardoso A."/>
            <person name="Ryden P."/>
            <person name="Torto-Alalibo T."/>
            <person name="Studholme D."/>
            <person name="Wang Y."/>
            <person name="Win J."/>
            <person name="Wood J."/>
            <person name="Clifton S.W."/>
            <person name="Rogers J."/>
            <person name="Van den Ackerveken G."/>
            <person name="Jones J.D."/>
            <person name="McDowell J.M."/>
            <person name="Beynon J."/>
            <person name="Tyler B.M."/>
        </authorList>
    </citation>
    <scope>NUCLEOTIDE SEQUENCE [LARGE SCALE GENOMIC DNA]</scope>
    <source>
        <strain evidence="3">Emoy2</strain>
    </source>
</reference>
<dbReference type="InParanoid" id="M4BVE2"/>